<dbReference type="SUPFAM" id="SSF53098">
    <property type="entry name" value="Ribonuclease H-like"/>
    <property type="match status" value="1"/>
</dbReference>
<dbReference type="InterPro" id="IPR036397">
    <property type="entry name" value="RNaseH_sf"/>
</dbReference>
<dbReference type="EMBL" id="CP046276">
    <property type="protein sequence ID" value="QGS52331.1"/>
    <property type="molecule type" value="Genomic_DNA"/>
</dbReference>
<evidence type="ECO:0000259" key="1">
    <source>
        <dbReference type="Pfam" id="PF00665"/>
    </source>
</evidence>
<keyword evidence="3" id="KW-1185">Reference proteome</keyword>
<organism evidence="2 3">
    <name type="scientific">Spiroplasma tabanidicola</name>
    <dbReference type="NCBI Taxonomy" id="324079"/>
    <lineage>
        <taxon>Bacteria</taxon>
        <taxon>Bacillati</taxon>
        <taxon>Mycoplasmatota</taxon>
        <taxon>Mollicutes</taxon>
        <taxon>Entomoplasmatales</taxon>
        <taxon>Spiroplasmataceae</taxon>
        <taxon>Spiroplasma</taxon>
    </lineage>
</organism>
<dbReference type="GO" id="GO:0015074">
    <property type="term" value="P:DNA integration"/>
    <property type="evidence" value="ECO:0007669"/>
    <property type="project" value="InterPro"/>
</dbReference>
<dbReference type="Gene3D" id="3.30.420.10">
    <property type="entry name" value="Ribonuclease H-like superfamily/Ribonuclease H"/>
    <property type="match status" value="1"/>
</dbReference>
<name>A0A6I6CBJ6_9MOLU</name>
<reference evidence="2 3" key="1">
    <citation type="submission" date="2019-11" db="EMBL/GenBank/DDBJ databases">
        <title>Complete genome sequence of Spiroplasma tabanidicola TAUS-1 (DSM 22603).</title>
        <authorList>
            <person name="Huang C.-T."/>
            <person name="Lin Y.-C."/>
            <person name="Kuo C.-H."/>
        </authorList>
    </citation>
    <scope>NUCLEOTIDE SEQUENCE [LARGE SCALE GENOMIC DNA]</scope>
    <source>
        <strain evidence="2 3">TAUS-1</strain>
    </source>
</reference>
<accession>A0A6I6CBJ6</accession>
<dbReference type="RefSeq" id="WP_156007208.1">
    <property type="nucleotide sequence ID" value="NZ_CP046276.1"/>
</dbReference>
<sequence length="117" mass="13636">MLNRNFKSYSLNQKWVTDVTYIKTDSGNAYLSVIKDLYNSEIVDWKLSNSPNGKLCYTNLISAIKKRGAHDIIHSDQVALIPMKHEKVYVTITRLVYLCQEEITLIIMERVNHFLEQ</sequence>
<dbReference type="GO" id="GO:0003676">
    <property type="term" value="F:nucleic acid binding"/>
    <property type="evidence" value="ECO:0007669"/>
    <property type="project" value="InterPro"/>
</dbReference>
<proteinExistence type="predicted"/>
<dbReference type="Proteomes" id="UP000424468">
    <property type="component" value="Chromosome"/>
</dbReference>
<dbReference type="InterPro" id="IPR050900">
    <property type="entry name" value="Transposase_IS3/IS150/IS904"/>
</dbReference>
<protein>
    <recommendedName>
        <fullName evidence="1">Integrase catalytic domain-containing protein</fullName>
    </recommendedName>
</protein>
<evidence type="ECO:0000313" key="2">
    <source>
        <dbReference type="EMBL" id="QGS52331.1"/>
    </source>
</evidence>
<dbReference type="InterPro" id="IPR012337">
    <property type="entry name" value="RNaseH-like_sf"/>
</dbReference>
<evidence type="ECO:0000313" key="3">
    <source>
        <dbReference type="Proteomes" id="UP000424468"/>
    </source>
</evidence>
<dbReference type="Pfam" id="PF00665">
    <property type="entry name" value="rve"/>
    <property type="match status" value="1"/>
</dbReference>
<dbReference type="InterPro" id="IPR001584">
    <property type="entry name" value="Integrase_cat-core"/>
</dbReference>
<dbReference type="OrthoDB" id="388865at2"/>
<dbReference type="PANTHER" id="PTHR46889:SF4">
    <property type="entry name" value="TRANSPOSASE INSO FOR INSERTION SEQUENCE ELEMENT IS911B-RELATED"/>
    <property type="match status" value="1"/>
</dbReference>
<feature type="domain" description="Integrase catalytic" evidence="1">
    <location>
        <begin position="12"/>
        <end position="77"/>
    </location>
</feature>
<dbReference type="AlphaFoldDB" id="A0A6I6CBJ6"/>
<dbReference type="KEGG" id="stab:STABA_v1c09780"/>
<dbReference type="PANTHER" id="PTHR46889">
    <property type="entry name" value="TRANSPOSASE INSF FOR INSERTION SEQUENCE IS3B-RELATED"/>
    <property type="match status" value="1"/>
</dbReference>
<gene>
    <name evidence="2" type="ORF">STABA_v1c09780</name>
</gene>